<feature type="compositionally biased region" description="Basic residues" evidence="1">
    <location>
        <begin position="870"/>
        <end position="879"/>
    </location>
</feature>
<dbReference type="Proteomes" id="UP001305779">
    <property type="component" value="Unassembled WGS sequence"/>
</dbReference>
<feature type="compositionally biased region" description="Basic and acidic residues" evidence="1">
    <location>
        <begin position="1119"/>
        <end position="1128"/>
    </location>
</feature>
<feature type="compositionally biased region" description="Basic and acidic residues" evidence="1">
    <location>
        <begin position="1006"/>
        <end position="1035"/>
    </location>
</feature>
<protein>
    <submittedName>
        <fullName evidence="2">Uncharacterized protein</fullName>
    </submittedName>
</protein>
<feature type="compositionally biased region" description="Polar residues" evidence="1">
    <location>
        <begin position="1093"/>
        <end position="1103"/>
    </location>
</feature>
<feature type="region of interest" description="Disordered" evidence="1">
    <location>
        <begin position="731"/>
        <end position="879"/>
    </location>
</feature>
<feature type="compositionally biased region" description="Polar residues" evidence="1">
    <location>
        <begin position="523"/>
        <end position="536"/>
    </location>
</feature>
<sequence length="1164" mass="124725">MPDQSSSDEDQDETVEVILDTPQHSPTAAVESDELDQADTTPSGQDSPIPHLDSAISLLERDLCKQNDNRTPSNSPSKRRQKKTIAPKYVDDGSSKPSCSRINTNIPDAKDPDSPSSASWSGSGPFHVIDRSYSPEPREDDDDPFFHIFAAASSHGDALCTSFAQHSHEDAFQDEQKNIGRSNPQLLAHTNIPIFVMSARVPDQPLPQGVLAGLGDWSLNSDSDEDYSPPPVEHPPDLDPANMQPDVPQDKYNREFGNALEETYVAHAALSMVVLPPGNPLSYHLRLAMARMPEGQRSVFVRRLWTLGLRSQYRTVTELGPLFYTVPPAESFGYQAHKVPASSHQVKQPIDYAVSSPSSSESSPVAWEPSSPRPRKARTISFGGVSAVSDRPPTKPRTIQFGGVTAVSERPPDPRKHAAAIAVSTSTSTALRKPPLGPLRGNDLDDLDFEDFSLFPTEDAPEPLDLISADISEIDASGNARLINQTRWQMQAEVEFLASRSAGKGKRKASWEDYDVGTGGGSSNDTMQQPLVTSTPDAGMAAIKGQGLEPPSSPKPTNAGLPTDDAEQGSVLNDKTNESCDSSEHRGWARSHSTASSSPTSSTTSSIRSSSSGSTSSGGKEKKLAYELDGTSQNWKPHSSKSGASVGLESDRAFNGGGFQALKDSLKMTQIAKPGESVSQAINRVKQLRVPPRPKPEDLARVKANRQPHLAEAAGLGRPIVRDFASEVSGVNEDVSPTNTEAPSLDAAFTQSGQKREMVPSQISPENMAAPSRRRGHRRNQSVALTGEETAELSTILSMPSAPAARQPVSAPHGGESAPALQDRKDSTDVQPSPVATAAGSATGMAAQTKGADENPGRLGEASTATAAPRARKAGPAKRVHFADPLDSAIPADASASADATAANAVMETADNLSGMGLTPRGSIPPAAALALLRRKGKEPATEGEEMADSATIQMWARNNQPWASKNHFVAAMLPRYPAPTTETESIAQNLETFQDHARFPTSDNHTYERQKDMDEMEKMVHRTPRQIERRRQEVDGSPTNATTTTFEAADTAGLGIFNLTTSAPRPLPALPNEEPFVEPSNDSGAESENDADNSNATLQTFNRPRADSDSSVRTAYRVSEELPESARRNIPNNEDSPDTEQDGGVSLSAFTQQPTSPPDDPQQ</sequence>
<feature type="region of interest" description="Disordered" evidence="1">
    <location>
        <begin position="352"/>
        <end position="378"/>
    </location>
</feature>
<comment type="caution">
    <text evidence="2">The sequence shown here is derived from an EMBL/GenBank/DDBJ whole genome shotgun (WGS) entry which is preliminary data.</text>
</comment>
<feature type="region of interest" description="Disordered" evidence="1">
    <location>
        <begin position="507"/>
        <end position="649"/>
    </location>
</feature>
<proteinExistence type="predicted"/>
<feature type="compositionally biased region" description="Polar residues" evidence="1">
    <location>
        <begin position="95"/>
        <end position="106"/>
    </location>
</feature>
<keyword evidence="3" id="KW-1185">Reference proteome</keyword>
<feature type="compositionally biased region" description="Low complexity" evidence="1">
    <location>
        <begin position="114"/>
        <end position="125"/>
    </location>
</feature>
<name>A0ABR0F3P0_ZASCE</name>
<feature type="compositionally biased region" description="Basic and acidic residues" evidence="1">
    <location>
        <begin position="59"/>
        <end position="68"/>
    </location>
</feature>
<gene>
    <name evidence="2" type="ORF">PRZ48_002308</name>
</gene>
<dbReference type="EMBL" id="JAXOVC010000001">
    <property type="protein sequence ID" value="KAK4508569.1"/>
    <property type="molecule type" value="Genomic_DNA"/>
</dbReference>
<feature type="compositionally biased region" description="Acidic residues" evidence="1">
    <location>
        <begin position="1"/>
        <end position="15"/>
    </location>
</feature>
<evidence type="ECO:0000256" key="1">
    <source>
        <dbReference type="SAM" id="MobiDB-lite"/>
    </source>
</evidence>
<evidence type="ECO:0000313" key="2">
    <source>
        <dbReference type="EMBL" id="KAK4508569.1"/>
    </source>
</evidence>
<feature type="compositionally biased region" description="Low complexity" evidence="1">
    <location>
        <begin position="591"/>
        <end position="617"/>
    </location>
</feature>
<feature type="compositionally biased region" description="Basic and acidic residues" evidence="1">
    <location>
        <begin position="575"/>
        <end position="587"/>
    </location>
</feature>
<feature type="region of interest" description="Disordered" evidence="1">
    <location>
        <begin position="212"/>
        <end position="245"/>
    </location>
</feature>
<feature type="compositionally biased region" description="Low complexity" evidence="1">
    <location>
        <begin position="836"/>
        <end position="847"/>
    </location>
</feature>
<feature type="compositionally biased region" description="Low complexity" evidence="1">
    <location>
        <begin position="1040"/>
        <end position="1053"/>
    </location>
</feature>
<accession>A0ABR0F3P0</accession>
<feature type="region of interest" description="Disordered" evidence="1">
    <location>
        <begin position="1"/>
        <end position="141"/>
    </location>
</feature>
<evidence type="ECO:0000313" key="3">
    <source>
        <dbReference type="Proteomes" id="UP001305779"/>
    </source>
</evidence>
<reference evidence="2 3" key="1">
    <citation type="journal article" date="2023" name="G3 (Bethesda)">
        <title>A chromosome-level genome assembly of Zasmidium syzygii isolated from banana leaves.</title>
        <authorList>
            <person name="van Westerhoven A.C."/>
            <person name="Mehrabi R."/>
            <person name="Talebi R."/>
            <person name="Steentjes M.B.F."/>
            <person name="Corcolon B."/>
            <person name="Chong P.A."/>
            <person name="Kema G.H.J."/>
            <person name="Seidl M.F."/>
        </authorList>
    </citation>
    <scope>NUCLEOTIDE SEQUENCE [LARGE SCALE GENOMIC DNA]</scope>
    <source>
        <strain evidence="2 3">P124</strain>
    </source>
</reference>
<feature type="compositionally biased region" description="Polar residues" evidence="1">
    <location>
        <begin position="630"/>
        <end position="643"/>
    </location>
</feature>
<organism evidence="2 3">
    <name type="scientific">Zasmidium cellare</name>
    <name type="common">Wine cellar mold</name>
    <name type="synonym">Racodium cellare</name>
    <dbReference type="NCBI Taxonomy" id="395010"/>
    <lineage>
        <taxon>Eukaryota</taxon>
        <taxon>Fungi</taxon>
        <taxon>Dikarya</taxon>
        <taxon>Ascomycota</taxon>
        <taxon>Pezizomycotina</taxon>
        <taxon>Dothideomycetes</taxon>
        <taxon>Dothideomycetidae</taxon>
        <taxon>Mycosphaerellales</taxon>
        <taxon>Mycosphaerellaceae</taxon>
        <taxon>Zasmidium</taxon>
    </lineage>
</organism>
<feature type="region of interest" description="Disordered" evidence="1">
    <location>
        <begin position="998"/>
        <end position="1164"/>
    </location>
</feature>
<feature type="compositionally biased region" description="Low complexity" evidence="1">
    <location>
        <begin position="353"/>
        <end position="370"/>
    </location>
</feature>